<dbReference type="Proteomes" id="UP001649230">
    <property type="component" value="Chromosome"/>
</dbReference>
<keyword evidence="4" id="KW-1003">Cell membrane</keyword>
<protein>
    <recommendedName>
        <fullName evidence="3">histidine kinase</fullName>
        <ecNumber evidence="3">2.7.13.3</ecNumber>
    </recommendedName>
</protein>
<evidence type="ECO:0000256" key="9">
    <source>
        <dbReference type="ARBA" id="ARBA00022777"/>
    </source>
</evidence>
<dbReference type="EMBL" id="CP090978">
    <property type="protein sequence ID" value="UJF35481.1"/>
    <property type="molecule type" value="Genomic_DNA"/>
</dbReference>
<evidence type="ECO:0000256" key="7">
    <source>
        <dbReference type="ARBA" id="ARBA00022692"/>
    </source>
</evidence>
<dbReference type="InterPro" id="IPR005467">
    <property type="entry name" value="His_kinase_dom"/>
</dbReference>
<evidence type="ECO:0000256" key="12">
    <source>
        <dbReference type="ARBA" id="ARBA00023012"/>
    </source>
</evidence>
<comment type="subcellular location">
    <subcellularLocation>
        <location evidence="2">Cell membrane</location>
        <topology evidence="2">Multi-pass membrane protein</topology>
    </subcellularLocation>
</comment>
<evidence type="ECO:0000256" key="13">
    <source>
        <dbReference type="ARBA" id="ARBA00023136"/>
    </source>
</evidence>
<evidence type="ECO:0000256" key="8">
    <source>
        <dbReference type="ARBA" id="ARBA00022741"/>
    </source>
</evidence>
<feature type="domain" description="Histidine kinase" evidence="14">
    <location>
        <begin position="107"/>
        <end position="205"/>
    </location>
</feature>
<dbReference type="InterPro" id="IPR003594">
    <property type="entry name" value="HATPase_dom"/>
</dbReference>
<organism evidence="15 16">
    <name type="scientific">Paenibacillus hexagrammi</name>
    <dbReference type="NCBI Taxonomy" id="2908839"/>
    <lineage>
        <taxon>Bacteria</taxon>
        <taxon>Bacillati</taxon>
        <taxon>Bacillota</taxon>
        <taxon>Bacilli</taxon>
        <taxon>Bacillales</taxon>
        <taxon>Paenibacillaceae</taxon>
        <taxon>Paenibacillus</taxon>
    </lineage>
</organism>
<evidence type="ECO:0000256" key="5">
    <source>
        <dbReference type="ARBA" id="ARBA00022553"/>
    </source>
</evidence>
<dbReference type="SUPFAM" id="SSF55874">
    <property type="entry name" value="ATPase domain of HSP90 chaperone/DNA topoisomerase II/histidine kinase"/>
    <property type="match status" value="1"/>
</dbReference>
<evidence type="ECO:0000256" key="11">
    <source>
        <dbReference type="ARBA" id="ARBA00022989"/>
    </source>
</evidence>
<evidence type="ECO:0000256" key="10">
    <source>
        <dbReference type="ARBA" id="ARBA00022840"/>
    </source>
</evidence>
<dbReference type="EC" id="2.7.13.3" evidence="3"/>
<sequence length="205" mass="23706">MTLREKEAEIMALNLQLNPHFLYNTLNIINWMAIEKDQKAISRMIVSLSTMLQYTVNNKQEIVRLKDDLEWLKGYTHIMEIRFEGIFRFRFEVDDLPGDCKVPKLFLQPIIENAIIHGFDHEQKEGIIIIRGEIDGNDLVFKVIDNGKGMRSDKVAGLLSPHSKGIGIKNVEQRIIILYGSNYRLHIQSREGIGTEVTVRIPLQY</sequence>
<evidence type="ECO:0000256" key="3">
    <source>
        <dbReference type="ARBA" id="ARBA00012438"/>
    </source>
</evidence>
<dbReference type="GO" id="GO:0016301">
    <property type="term" value="F:kinase activity"/>
    <property type="evidence" value="ECO:0007669"/>
    <property type="project" value="UniProtKB-KW"/>
</dbReference>
<evidence type="ECO:0000256" key="2">
    <source>
        <dbReference type="ARBA" id="ARBA00004651"/>
    </source>
</evidence>
<keyword evidence="9 15" id="KW-0418">Kinase</keyword>
<evidence type="ECO:0000256" key="4">
    <source>
        <dbReference type="ARBA" id="ARBA00022475"/>
    </source>
</evidence>
<reference evidence="15 16" key="1">
    <citation type="journal article" date="2024" name="Int. J. Syst. Evol. Microbiol.">
        <title>Paenibacillus hexagrammi sp. nov., a novel bacterium isolated from the gut content of Hexagrammos agrammus.</title>
        <authorList>
            <person name="Jung H.K."/>
            <person name="Kim D.G."/>
            <person name="Zin H."/>
            <person name="Park J."/>
            <person name="Jung H."/>
            <person name="Kim Y.O."/>
            <person name="Kong H.J."/>
            <person name="Kim J.W."/>
            <person name="Kim Y.S."/>
        </authorList>
    </citation>
    <scope>NUCLEOTIDE SEQUENCE [LARGE SCALE GENOMIC DNA]</scope>
    <source>
        <strain evidence="15 16">YPD9-1</strain>
    </source>
</reference>
<keyword evidence="16" id="KW-1185">Reference proteome</keyword>
<evidence type="ECO:0000259" key="14">
    <source>
        <dbReference type="PROSITE" id="PS50109"/>
    </source>
</evidence>
<accession>A0ABY3SQQ1</accession>
<keyword evidence="5" id="KW-0597">Phosphoprotein</keyword>
<name>A0ABY3SQQ1_9BACL</name>
<dbReference type="PROSITE" id="PS50109">
    <property type="entry name" value="HIS_KIN"/>
    <property type="match status" value="1"/>
</dbReference>
<keyword evidence="10" id="KW-0067">ATP-binding</keyword>
<dbReference type="InterPro" id="IPR004358">
    <property type="entry name" value="Sig_transdc_His_kin-like_C"/>
</dbReference>
<dbReference type="Pfam" id="PF02518">
    <property type="entry name" value="HATPase_c"/>
    <property type="match status" value="1"/>
</dbReference>
<evidence type="ECO:0000256" key="6">
    <source>
        <dbReference type="ARBA" id="ARBA00022679"/>
    </source>
</evidence>
<proteinExistence type="predicted"/>
<evidence type="ECO:0000313" key="15">
    <source>
        <dbReference type="EMBL" id="UJF35481.1"/>
    </source>
</evidence>
<dbReference type="PANTHER" id="PTHR34220">
    <property type="entry name" value="SENSOR HISTIDINE KINASE YPDA"/>
    <property type="match status" value="1"/>
</dbReference>
<dbReference type="RefSeq" id="WP_235122047.1">
    <property type="nucleotide sequence ID" value="NZ_CP090978.1"/>
</dbReference>
<gene>
    <name evidence="15" type="ORF">L0M14_10470</name>
</gene>
<keyword evidence="8" id="KW-0547">Nucleotide-binding</keyword>
<dbReference type="PRINTS" id="PR00344">
    <property type="entry name" value="BCTRLSENSOR"/>
</dbReference>
<keyword evidence="12" id="KW-0902">Two-component regulatory system</keyword>
<comment type="catalytic activity">
    <reaction evidence="1">
        <text>ATP + protein L-histidine = ADP + protein N-phospho-L-histidine.</text>
        <dbReference type="EC" id="2.7.13.3"/>
    </reaction>
</comment>
<keyword evidence="6" id="KW-0808">Transferase</keyword>
<dbReference type="Pfam" id="PF06580">
    <property type="entry name" value="His_kinase"/>
    <property type="match status" value="1"/>
</dbReference>
<dbReference type="InterPro" id="IPR010559">
    <property type="entry name" value="Sig_transdc_His_kin_internal"/>
</dbReference>
<keyword evidence="11" id="KW-1133">Transmembrane helix</keyword>
<evidence type="ECO:0000313" key="16">
    <source>
        <dbReference type="Proteomes" id="UP001649230"/>
    </source>
</evidence>
<dbReference type="InterPro" id="IPR050640">
    <property type="entry name" value="Bact_2-comp_sensor_kinase"/>
</dbReference>
<dbReference type="Gene3D" id="3.30.565.10">
    <property type="entry name" value="Histidine kinase-like ATPase, C-terminal domain"/>
    <property type="match status" value="1"/>
</dbReference>
<dbReference type="PANTHER" id="PTHR34220:SF11">
    <property type="entry name" value="SENSOR PROTEIN KINASE HPTS"/>
    <property type="match status" value="1"/>
</dbReference>
<dbReference type="SMART" id="SM00387">
    <property type="entry name" value="HATPase_c"/>
    <property type="match status" value="1"/>
</dbReference>
<dbReference type="InterPro" id="IPR036890">
    <property type="entry name" value="HATPase_C_sf"/>
</dbReference>
<keyword evidence="13" id="KW-0472">Membrane</keyword>
<keyword evidence="7" id="KW-0812">Transmembrane</keyword>
<evidence type="ECO:0000256" key="1">
    <source>
        <dbReference type="ARBA" id="ARBA00000085"/>
    </source>
</evidence>